<keyword evidence="1" id="KW-0103">Bromodomain</keyword>
<reference evidence="2 3" key="1">
    <citation type="journal article" date="2022" name="G3 (Bethesda)">
        <title>Whole-genome sequence and methylome profiling of the almond [Prunus dulcis (Mill.) D.A. Webb] cultivar 'Nonpareil'.</title>
        <authorList>
            <person name="D'Amico-Willman K.M."/>
            <person name="Ouma W.Z."/>
            <person name="Meulia T."/>
            <person name="Sideli G.M."/>
            <person name="Gradziel T.M."/>
            <person name="Fresnedo-Ramirez J."/>
        </authorList>
    </citation>
    <scope>NUCLEOTIDE SEQUENCE [LARGE SCALE GENOMIC DNA]</scope>
    <source>
        <strain evidence="2">Clone GOH B32 T37-40</strain>
    </source>
</reference>
<evidence type="ECO:0000256" key="1">
    <source>
        <dbReference type="ARBA" id="ARBA00023117"/>
    </source>
</evidence>
<gene>
    <name evidence="2" type="ORF">L3X38_026443</name>
</gene>
<keyword evidence="3" id="KW-1185">Reference proteome</keyword>
<dbReference type="Proteomes" id="UP001054821">
    <property type="component" value="Chromosome 5"/>
</dbReference>
<comment type="caution">
    <text evidence="2">The sequence shown here is derived from an EMBL/GenBank/DDBJ whole genome shotgun (WGS) entry which is preliminary data.</text>
</comment>
<evidence type="ECO:0000313" key="3">
    <source>
        <dbReference type="Proteomes" id="UP001054821"/>
    </source>
</evidence>
<protein>
    <submittedName>
        <fullName evidence="2">Uncharacterized protein</fullName>
    </submittedName>
</protein>
<proteinExistence type="predicted"/>
<name>A0AAD4VNJ6_PRUDU</name>
<dbReference type="SUPFAM" id="SSF47370">
    <property type="entry name" value="Bromodomain"/>
    <property type="match status" value="1"/>
</dbReference>
<dbReference type="AlphaFoldDB" id="A0AAD4VNJ6"/>
<evidence type="ECO:0000313" key="2">
    <source>
        <dbReference type="EMBL" id="KAI5327047.1"/>
    </source>
</evidence>
<organism evidence="2 3">
    <name type="scientific">Prunus dulcis</name>
    <name type="common">Almond</name>
    <name type="synonym">Amygdalus dulcis</name>
    <dbReference type="NCBI Taxonomy" id="3755"/>
    <lineage>
        <taxon>Eukaryota</taxon>
        <taxon>Viridiplantae</taxon>
        <taxon>Streptophyta</taxon>
        <taxon>Embryophyta</taxon>
        <taxon>Tracheophyta</taxon>
        <taxon>Spermatophyta</taxon>
        <taxon>Magnoliopsida</taxon>
        <taxon>eudicotyledons</taxon>
        <taxon>Gunneridae</taxon>
        <taxon>Pentapetalae</taxon>
        <taxon>rosids</taxon>
        <taxon>fabids</taxon>
        <taxon>Rosales</taxon>
        <taxon>Rosaceae</taxon>
        <taxon>Amygdaloideae</taxon>
        <taxon>Amygdaleae</taxon>
        <taxon>Prunus</taxon>
    </lineage>
</organism>
<dbReference type="EMBL" id="JAJFAZ020000005">
    <property type="protein sequence ID" value="KAI5327047.1"/>
    <property type="molecule type" value="Genomic_DNA"/>
</dbReference>
<sequence>MALLMSLVFSNALRYYPLGSIEHAAAKNLSGVFETKWKEDTEKKPNAICPPLRRDVKQFEMLCGCASEYPFLQVHLRLHLRNWVYALKEDDELEGQDEEAFVNGDWKECEIRWEEEGD</sequence>
<dbReference type="InterPro" id="IPR036427">
    <property type="entry name" value="Bromodomain-like_sf"/>
</dbReference>
<accession>A0AAD4VNJ6</accession>
<dbReference type="Gene3D" id="1.20.920.10">
    <property type="entry name" value="Bromodomain-like"/>
    <property type="match status" value="1"/>
</dbReference>